<dbReference type="SMART" id="SM00066">
    <property type="entry name" value="GAL4"/>
    <property type="match status" value="1"/>
</dbReference>
<accession>A0ABR3XEQ9</accession>
<dbReference type="EMBL" id="JAVDPF010000020">
    <property type="protein sequence ID" value="KAL1874123.1"/>
    <property type="molecule type" value="Genomic_DNA"/>
</dbReference>
<dbReference type="InterPro" id="IPR001138">
    <property type="entry name" value="Zn2Cys6_DnaBD"/>
</dbReference>
<dbReference type="Pfam" id="PF00172">
    <property type="entry name" value="Zn_clus"/>
    <property type="match status" value="1"/>
</dbReference>
<keyword evidence="3" id="KW-0238">DNA-binding</keyword>
<evidence type="ECO:0000256" key="1">
    <source>
        <dbReference type="ARBA" id="ARBA00004123"/>
    </source>
</evidence>
<dbReference type="InterPro" id="IPR021858">
    <property type="entry name" value="Fun_TF"/>
</dbReference>
<keyword evidence="4" id="KW-0804">Transcription</keyword>
<evidence type="ECO:0000256" key="4">
    <source>
        <dbReference type="ARBA" id="ARBA00023163"/>
    </source>
</evidence>
<name>A0ABR3XEQ9_9EURO</name>
<evidence type="ECO:0000313" key="9">
    <source>
        <dbReference type="Proteomes" id="UP001583193"/>
    </source>
</evidence>
<evidence type="ECO:0000256" key="2">
    <source>
        <dbReference type="ARBA" id="ARBA00023015"/>
    </source>
</evidence>
<evidence type="ECO:0000313" key="8">
    <source>
        <dbReference type="EMBL" id="KAL1874123.1"/>
    </source>
</evidence>
<organism evidence="8 9">
    <name type="scientific">Paecilomyces lecythidis</name>
    <dbReference type="NCBI Taxonomy" id="3004212"/>
    <lineage>
        <taxon>Eukaryota</taxon>
        <taxon>Fungi</taxon>
        <taxon>Dikarya</taxon>
        <taxon>Ascomycota</taxon>
        <taxon>Pezizomycotina</taxon>
        <taxon>Eurotiomycetes</taxon>
        <taxon>Eurotiomycetidae</taxon>
        <taxon>Eurotiales</taxon>
        <taxon>Thermoascaceae</taxon>
        <taxon>Paecilomyces</taxon>
    </lineage>
</organism>
<keyword evidence="2" id="KW-0805">Transcription regulation</keyword>
<feature type="domain" description="Zn(2)-C6 fungal-type" evidence="7">
    <location>
        <begin position="19"/>
        <end position="49"/>
    </location>
</feature>
<feature type="region of interest" description="Disordered" evidence="6">
    <location>
        <begin position="93"/>
        <end position="192"/>
    </location>
</feature>
<proteinExistence type="predicted"/>
<dbReference type="PROSITE" id="PS00463">
    <property type="entry name" value="ZN2_CY6_FUNGAL_1"/>
    <property type="match status" value="1"/>
</dbReference>
<dbReference type="CDD" id="cd12148">
    <property type="entry name" value="fungal_TF_MHR"/>
    <property type="match status" value="1"/>
</dbReference>
<dbReference type="Pfam" id="PF11951">
    <property type="entry name" value="Fungal_trans_2"/>
    <property type="match status" value="1"/>
</dbReference>
<keyword evidence="9" id="KW-1185">Reference proteome</keyword>
<dbReference type="Proteomes" id="UP001583193">
    <property type="component" value="Unassembled WGS sequence"/>
</dbReference>
<feature type="compositionally biased region" description="Polar residues" evidence="6">
    <location>
        <begin position="118"/>
        <end position="130"/>
    </location>
</feature>
<dbReference type="PANTHER" id="PTHR37534">
    <property type="entry name" value="TRANSCRIPTIONAL ACTIVATOR PROTEIN UGA3"/>
    <property type="match status" value="1"/>
</dbReference>
<evidence type="ECO:0000256" key="3">
    <source>
        <dbReference type="ARBA" id="ARBA00023125"/>
    </source>
</evidence>
<evidence type="ECO:0000259" key="7">
    <source>
        <dbReference type="PROSITE" id="PS50048"/>
    </source>
</evidence>
<dbReference type="CDD" id="cd00067">
    <property type="entry name" value="GAL4"/>
    <property type="match status" value="1"/>
</dbReference>
<comment type="subcellular location">
    <subcellularLocation>
        <location evidence="1">Nucleus</location>
    </subcellularLocation>
</comment>
<keyword evidence="5" id="KW-0539">Nucleus</keyword>
<dbReference type="Gene3D" id="4.10.240.10">
    <property type="entry name" value="Zn(2)-C6 fungal-type DNA-binding domain"/>
    <property type="match status" value="1"/>
</dbReference>
<reference evidence="8 9" key="1">
    <citation type="journal article" date="2024" name="IMA Fungus">
        <title>IMA Genome - F19 : A genome assembly and annotation guide to empower mycologists, including annotated draft genome sequences of Ceratocystis pirilliformis, Diaporthe australafricana, Fusarium ophioides, Paecilomyces lecythidis, and Sporothrix stenoceras.</title>
        <authorList>
            <person name="Aylward J."/>
            <person name="Wilson A.M."/>
            <person name="Visagie C.M."/>
            <person name="Spraker J."/>
            <person name="Barnes I."/>
            <person name="Buitendag C."/>
            <person name="Ceriani C."/>
            <person name="Del Mar Angel L."/>
            <person name="du Plessis D."/>
            <person name="Fuchs T."/>
            <person name="Gasser K."/>
            <person name="Kramer D."/>
            <person name="Li W."/>
            <person name="Munsamy K."/>
            <person name="Piso A."/>
            <person name="Price J.L."/>
            <person name="Sonnekus B."/>
            <person name="Thomas C."/>
            <person name="van der Nest A."/>
            <person name="van Dijk A."/>
            <person name="van Heerden A."/>
            <person name="van Vuuren N."/>
            <person name="Yilmaz N."/>
            <person name="Duong T.A."/>
            <person name="van der Merwe N.A."/>
            <person name="Wingfield M.J."/>
            <person name="Wingfield B.D."/>
        </authorList>
    </citation>
    <scope>NUCLEOTIDE SEQUENCE [LARGE SCALE GENOMIC DNA]</scope>
    <source>
        <strain evidence="8 9">CMW 18167</strain>
    </source>
</reference>
<evidence type="ECO:0000256" key="6">
    <source>
        <dbReference type="SAM" id="MobiDB-lite"/>
    </source>
</evidence>
<evidence type="ECO:0000256" key="5">
    <source>
        <dbReference type="ARBA" id="ARBA00023242"/>
    </source>
</evidence>
<gene>
    <name evidence="8" type="ORF">Plec18167_006057</name>
</gene>
<dbReference type="SUPFAM" id="SSF57701">
    <property type="entry name" value="Zn2/Cys6 DNA-binding domain"/>
    <property type="match status" value="1"/>
</dbReference>
<dbReference type="InterPro" id="IPR036864">
    <property type="entry name" value="Zn2-C6_fun-type_DNA-bd_sf"/>
</dbReference>
<feature type="region of interest" description="Disordered" evidence="6">
    <location>
        <begin position="275"/>
        <end position="314"/>
    </location>
</feature>
<dbReference type="PANTHER" id="PTHR37534:SF43">
    <property type="entry name" value="FINGER DOMAIN PROTEIN, PUTATIVE (AFU_ORTHOLOGUE AFUA_1G01850)-RELATED"/>
    <property type="match status" value="1"/>
</dbReference>
<dbReference type="PROSITE" id="PS50048">
    <property type="entry name" value="ZN2_CY6_FUNGAL_2"/>
    <property type="match status" value="1"/>
</dbReference>
<feature type="compositionally biased region" description="Polar residues" evidence="6">
    <location>
        <begin position="139"/>
        <end position="159"/>
    </location>
</feature>
<protein>
    <recommendedName>
        <fullName evidence="7">Zn(2)-C6 fungal-type domain-containing protein</fullName>
    </recommendedName>
</protein>
<sequence length="829" mass="92657">MPRPKRPGAPEPKRRSRNGCWPCKGRKVKCGEEKPSCLNCQRQGETCDYSIRLNWEGRTKKKSGGFKPYSPISGIASFEHQVPQQFQVFSSSNYQGRPSVSLDVRDSRSPAQDAVSGLHSQHVSPTTITGSDHADGPSWSPSNQEPTYATSDWTKQDITTPPDGFWQGTVDPRPSETTESYPAYDQPSDMSLRAVGSPQLSAFGITGTFISQPTSFLRQSWNVQPETPKSPSVGDERGPAYSAKRMRLSNYPMSSPIGYDANKTVSLMNSPASIGDRSILHGTNSDTYSVERHQSTPLSPASLPGVSGDGDINRSSKSFASVDESITLRRVSVHSLLSRSTEPDRVLRTNSRSELKLDGRISSAAVNYGYDYGYTDLDLNKNDDNAALEDADLEEYRSNDETIAPSQTTFTVGDDVGLKGDYYRRPVPVTIPRYLSPLPPALLENPINLMYFHHFMNHTARILVPHHCSENPFVSVLPSMAVADPNLLNLLLAYSASHRARYLQHPEPANRIAHWVSDVFPTLRQALNDPQENVTDSHLATAIMLLSLKIVSPSTFEVPIPWQSHLKLARDLSIAREEHRLAHMGDRIAIFLSRWLTYLDIFGALSCRHSDPPLFGSEYWSSVITGSTAEEEKKFQIDCFMGFTPVIQSFLSRLSSLTHCCDNERFDEEGRYLTDWHPSPDIELSAERLLQDMQEYRNHKPSGAHDDDTNNVEAISIDRAFYWAVMIHLHRRVLNTSPSSSEFQACVEELFGVLREVPIGSSPEMSVIFPIFTAGCETRDPQERLEILDRIKGMEIAGLKQVQNARTLMQRCWAEDLPWIALADGEFLG</sequence>
<comment type="caution">
    <text evidence="8">The sequence shown here is derived from an EMBL/GenBank/DDBJ whole genome shotgun (WGS) entry which is preliminary data.</text>
</comment>